<evidence type="ECO:0000256" key="1">
    <source>
        <dbReference type="SAM" id="Phobius"/>
    </source>
</evidence>
<keyword evidence="1" id="KW-0472">Membrane</keyword>
<gene>
    <name evidence="2" type="ORF">LX70_02764</name>
</gene>
<reference evidence="2 3" key="1">
    <citation type="submission" date="2018-02" db="EMBL/GenBank/DDBJ databases">
        <title>Genomic Encyclopedia of Archaeal and Bacterial Type Strains, Phase II (KMG-II): from individual species to whole genera.</title>
        <authorList>
            <person name="Goeker M."/>
        </authorList>
    </citation>
    <scope>NUCLEOTIDE SEQUENCE [LARGE SCALE GENOMIC DNA]</scope>
    <source>
        <strain evidence="2 3">DSM 18921</strain>
    </source>
</reference>
<dbReference type="InterPro" id="IPR007498">
    <property type="entry name" value="PqiA-like"/>
</dbReference>
<dbReference type="AlphaFoldDB" id="A0A2S8S4Z4"/>
<keyword evidence="1" id="KW-1133">Transmembrane helix</keyword>
<feature type="transmembrane region" description="Helical" evidence="1">
    <location>
        <begin position="99"/>
        <end position="126"/>
    </location>
</feature>
<name>A0A2S8S4Z4_9RHOB</name>
<comment type="caution">
    <text evidence="2">The sequence shown here is derived from an EMBL/GenBank/DDBJ whole genome shotgun (WGS) entry which is preliminary data.</text>
</comment>
<dbReference type="OrthoDB" id="5291921at2"/>
<dbReference type="EMBL" id="PVEP01000006">
    <property type="protein sequence ID" value="PQV55879.1"/>
    <property type="molecule type" value="Genomic_DNA"/>
</dbReference>
<protein>
    <submittedName>
        <fullName evidence="2">Paraquat-inducible protein A</fullName>
    </submittedName>
</protein>
<feature type="transmembrane region" description="Helical" evidence="1">
    <location>
        <begin position="147"/>
        <end position="168"/>
    </location>
</feature>
<keyword evidence="3" id="KW-1185">Reference proteome</keyword>
<evidence type="ECO:0000313" key="3">
    <source>
        <dbReference type="Proteomes" id="UP000238338"/>
    </source>
</evidence>
<proteinExistence type="predicted"/>
<keyword evidence="1" id="KW-0812">Transmembrane</keyword>
<organism evidence="2 3">
    <name type="scientific">Albidovulum denitrificans</name>
    <dbReference type="NCBI Taxonomy" id="404881"/>
    <lineage>
        <taxon>Bacteria</taxon>
        <taxon>Pseudomonadati</taxon>
        <taxon>Pseudomonadota</taxon>
        <taxon>Alphaproteobacteria</taxon>
        <taxon>Rhodobacterales</taxon>
        <taxon>Paracoccaceae</taxon>
        <taxon>Albidovulum</taxon>
    </lineage>
</organism>
<sequence length="208" mass="22458">MAEGATNRLNLERLIACPKCDAVYEIVEPAPRERAVCARCHTVLIAPRRRAGKQLIAMAVTVLILIVAASVFPFLRIGAGGVHNDSSILDAAFAFSGPLAALSLAVLGFIVVVPMMRLMLLIYVLVPVVRNRPAAPGARAAFRFAESLGPWSMAEIFALGCAVALVKISDLAEVNFGPAFWMFAVLVVMIVVQDTLMCRYSVWKSLET</sequence>
<feature type="transmembrane region" description="Helical" evidence="1">
    <location>
        <begin position="180"/>
        <end position="202"/>
    </location>
</feature>
<evidence type="ECO:0000313" key="2">
    <source>
        <dbReference type="EMBL" id="PQV55879.1"/>
    </source>
</evidence>
<accession>A0A2S8S4Z4</accession>
<dbReference type="Proteomes" id="UP000238338">
    <property type="component" value="Unassembled WGS sequence"/>
</dbReference>
<feature type="transmembrane region" description="Helical" evidence="1">
    <location>
        <begin position="55"/>
        <end position="79"/>
    </location>
</feature>
<dbReference type="RefSeq" id="WP_105515360.1">
    <property type="nucleotide sequence ID" value="NZ_PVEP01000006.1"/>
</dbReference>
<dbReference type="Pfam" id="PF04403">
    <property type="entry name" value="PqiA"/>
    <property type="match status" value="1"/>
</dbReference>